<accession>A0A2S6MWF1</accession>
<dbReference type="AlphaFoldDB" id="A0A2S6MWF1"/>
<dbReference type="Gene3D" id="2.70.70.10">
    <property type="entry name" value="Glucose Permease (Domain IIA)"/>
    <property type="match status" value="1"/>
</dbReference>
<dbReference type="Pfam" id="PF01551">
    <property type="entry name" value="Peptidase_M23"/>
    <property type="match status" value="1"/>
</dbReference>
<dbReference type="InterPro" id="IPR016047">
    <property type="entry name" value="M23ase_b-sheet_dom"/>
</dbReference>
<reference evidence="2 3" key="1">
    <citation type="journal article" date="2018" name="Arch. Microbiol.">
        <title>New insights into the metabolic potential of the phototrophic purple bacterium Rhodopila globiformis DSM 161(T) from its draft genome sequence and evidence for a vanadium-dependent nitrogenase.</title>
        <authorList>
            <person name="Imhoff J.F."/>
            <person name="Rahn T."/>
            <person name="Kunzel S."/>
            <person name="Neulinger S.C."/>
        </authorList>
    </citation>
    <scope>NUCLEOTIDE SEQUENCE [LARGE SCALE GENOMIC DNA]</scope>
    <source>
        <strain evidence="2 3">DSM 161</strain>
    </source>
</reference>
<comment type="caution">
    <text evidence="2">The sequence shown here is derived from an EMBL/GenBank/DDBJ whole genome shotgun (WGS) entry which is preliminary data.</text>
</comment>
<dbReference type="Proteomes" id="UP000239724">
    <property type="component" value="Unassembled WGS sequence"/>
</dbReference>
<proteinExistence type="predicted"/>
<organism evidence="2 3">
    <name type="scientific">Rhodopila globiformis</name>
    <name type="common">Rhodopseudomonas globiformis</name>
    <dbReference type="NCBI Taxonomy" id="1071"/>
    <lineage>
        <taxon>Bacteria</taxon>
        <taxon>Pseudomonadati</taxon>
        <taxon>Pseudomonadota</taxon>
        <taxon>Alphaproteobacteria</taxon>
        <taxon>Acetobacterales</taxon>
        <taxon>Acetobacteraceae</taxon>
        <taxon>Rhodopila</taxon>
    </lineage>
</organism>
<sequence>MPQAPWIFPTLADRRWIEADLDALARAAFPATDGVNPLNDPWFCDRWVAEAAARLGADHCWGGWLEDRAHLWRGHYLPEGCTIHLGIDLNVPVGTPVLAPVSGEVMHAVPCRASGGGWGGWFVLRADAPEGGAAYVLLGHLAHASLPQAGARIIRGTPIGVIGAPRENGGWYPHLHLQALSGEAWEAVQHAPDTLLDGYGYLGEALGRLFPDPAPLAGLRGRSRLRPDG</sequence>
<dbReference type="InterPro" id="IPR011055">
    <property type="entry name" value="Dup_hybrid_motif"/>
</dbReference>
<dbReference type="SUPFAM" id="SSF51261">
    <property type="entry name" value="Duplicated hybrid motif"/>
    <property type="match status" value="1"/>
</dbReference>
<gene>
    <name evidence="2" type="ORF">CCS01_29445</name>
</gene>
<protein>
    <recommendedName>
        <fullName evidence="1">M23ase beta-sheet core domain-containing protein</fullName>
    </recommendedName>
</protein>
<dbReference type="PANTHER" id="PTHR21666:SF270">
    <property type="entry name" value="MUREIN HYDROLASE ACTIVATOR ENVC"/>
    <property type="match status" value="1"/>
</dbReference>
<name>A0A2S6MWF1_RHOGL</name>
<dbReference type="GO" id="GO:0004222">
    <property type="term" value="F:metalloendopeptidase activity"/>
    <property type="evidence" value="ECO:0007669"/>
    <property type="project" value="TreeGrafter"/>
</dbReference>
<feature type="domain" description="M23ase beta-sheet core" evidence="1">
    <location>
        <begin position="83"/>
        <end position="179"/>
    </location>
</feature>
<dbReference type="InterPro" id="IPR050570">
    <property type="entry name" value="Cell_wall_metabolism_enzyme"/>
</dbReference>
<evidence type="ECO:0000313" key="3">
    <source>
        <dbReference type="Proteomes" id="UP000239724"/>
    </source>
</evidence>
<evidence type="ECO:0000313" key="2">
    <source>
        <dbReference type="EMBL" id="PPQ26689.1"/>
    </source>
</evidence>
<dbReference type="CDD" id="cd12797">
    <property type="entry name" value="M23_peptidase"/>
    <property type="match status" value="1"/>
</dbReference>
<evidence type="ECO:0000259" key="1">
    <source>
        <dbReference type="Pfam" id="PF01551"/>
    </source>
</evidence>
<dbReference type="PANTHER" id="PTHR21666">
    <property type="entry name" value="PEPTIDASE-RELATED"/>
    <property type="match status" value="1"/>
</dbReference>
<keyword evidence="3" id="KW-1185">Reference proteome</keyword>
<dbReference type="OrthoDB" id="9805070at2"/>
<dbReference type="RefSeq" id="WP_104522448.1">
    <property type="nucleotide sequence ID" value="NZ_NHRY01000267.1"/>
</dbReference>
<dbReference type="EMBL" id="NHRY01000267">
    <property type="protein sequence ID" value="PPQ26689.1"/>
    <property type="molecule type" value="Genomic_DNA"/>
</dbReference>